<dbReference type="GO" id="GO:0003735">
    <property type="term" value="F:structural constituent of ribosome"/>
    <property type="evidence" value="ECO:0007669"/>
    <property type="project" value="InterPro"/>
</dbReference>
<dbReference type="NCBIfam" id="NF001109">
    <property type="entry name" value="PRK00136.1"/>
    <property type="match status" value="1"/>
</dbReference>
<dbReference type="GO" id="GO:1990904">
    <property type="term" value="C:ribonucleoprotein complex"/>
    <property type="evidence" value="ECO:0007669"/>
    <property type="project" value="UniProtKB-KW"/>
</dbReference>
<evidence type="ECO:0000256" key="6">
    <source>
        <dbReference type="ARBA" id="ARBA00035258"/>
    </source>
</evidence>
<comment type="caution">
    <text evidence="10">The sequence shown here is derived from an EMBL/GenBank/DDBJ whole genome shotgun (WGS) entry which is preliminary data.</text>
</comment>
<dbReference type="RefSeq" id="WP_094254398.1">
    <property type="nucleotide sequence ID" value="NZ_NNCE01000001.1"/>
</dbReference>
<dbReference type="Pfam" id="PF00410">
    <property type="entry name" value="Ribosomal_S8"/>
    <property type="match status" value="1"/>
</dbReference>
<evidence type="ECO:0000256" key="2">
    <source>
        <dbReference type="ARBA" id="ARBA00022730"/>
    </source>
</evidence>
<protein>
    <recommendedName>
        <fullName evidence="6 8">Small ribosomal subunit protein uS8</fullName>
    </recommendedName>
</protein>
<keyword evidence="2 8" id="KW-0699">rRNA-binding</keyword>
<dbReference type="InterPro" id="IPR047863">
    <property type="entry name" value="Ribosomal_uS8_CS"/>
</dbReference>
<keyword evidence="5 8" id="KW-0687">Ribonucleoprotein</keyword>
<evidence type="ECO:0000256" key="7">
    <source>
        <dbReference type="ARBA" id="ARBA00046740"/>
    </source>
</evidence>
<keyword evidence="4 8" id="KW-0689">Ribosomal protein</keyword>
<organism evidence="10 11">
    <name type="scientific">Mycoplasma testudineum</name>
    <dbReference type="NCBI Taxonomy" id="244584"/>
    <lineage>
        <taxon>Bacteria</taxon>
        <taxon>Bacillati</taxon>
        <taxon>Mycoplasmatota</taxon>
        <taxon>Mollicutes</taxon>
        <taxon>Mycoplasmataceae</taxon>
        <taxon>Mycoplasma</taxon>
    </lineage>
</organism>
<evidence type="ECO:0000256" key="5">
    <source>
        <dbReference type="ARBA" id="ARBA00023274"/>
    </source>
</evidence>
<dbReference type="AlphaFoldDB" id="A0A4R6IH11"/>
<dbReference type="GO" id="GO:0005737">
    <property type="term" value="C:cytoplasm"/>
    <property type="evidence" value="ECO:0007669"/>
    <property type="project" value="UniProtKB-ARBA"/>
</dbReference>
<dbReference type="HAMAP" id="MF_01302_B">
    <property type="entry name" value="Ribosomal_uS8_B"/>
    <property type="match status" value="1"/>
</dbReference>
<dbReference type="Gene3D" id="3.30.1370.30">
    <property type="match status" value="1"/>
</dbReference>
<evidence type="ECO:0000313" key="11">
    <source>
        <dbReference type="Proteomes" id="UP000295518"/>
    </source>
</evidence>
<dbReference type="Proteomes" id="UP000295518">
    <property type="component" value="Unassembled WGS sequence"/>
</dbReference>
<dbReference type="FunFam" id="3.30.1370.30:FF:000002">
    <property type="entry name" value="30S ribosomal protein S8"/>
    <property type="match status" value="1"/>
</dbReference>
<dbReference type="InterPro" id="IPR000630">
    <property type="entry name" value="Ribosomal_uS8"/>
</dbReference>
<evidence type="ECO:0000256" key="3">
    <source>
        <dbReference type="ARBA" id="ARBA00022884"/>
    </source>
</evidence>
<dbReference type="OrthoDB" id="9802617at2"/>
<dbReference type="Gene3D" id="3.30.1490.10">
    <property type="match status" value="1"/>
</dbReference>
<evidence type="ECO:0000256" key="8">
    <source>
        <dbReference type="HAMAP-Rule" id="MF_01302"/>
    </source>
</evidence>
<dbReference type="EMBL" id="SNWN01000009">
    <property type="protein sequence ID" value="TDO21088.1"/>
    <property type="molecule type" value="Genomic_DNA"/>
</dbReference>
<dbReference type="GO" id="GO:0019843">
    <property type="term" value="F:rRNA binding"/>
    <property type="evidence" value="ECO:0007669"/>
    <property type="project" value="UniProtKB-UniRule"/>
</dbReference>
<comment type="similarity">
    <text evidence="1 8 9">Belongs to the universal ribosomal protein uS8 family.</text>
</comment>
<evidence type="ECO:0000256" key="1">
    <source>
        <dbReference type="ARBA" id="ARBA00006471"/>
    </source>
</evidence>
<proteinExistence type="inferred from homology"/>
<dbReference type="SUPFAM" id="SSF56047">
    <property type="entry name" value="Ribosomal protein S8"/>
    <property type="match status" value="1"/>
</dbReference>
<dbReference type="PANTHER" id="PTHR11758">
    <property type="entry name" value="40S RIBOSOMAL PROTEIN S15A"/>
    <property type="match status" value="1"/>
</dbReference>
<dbReference type="GO" id="GO:0005840">
    <property type="term" value="C:ribosome"/>
    <property type="evidence" value="ECO:0007669"/>
    <property type="project" value="UniProtKB-KW"/>
</dbReference>
<keyword evidence="3 8" id="KW-0694">RNA-binding</keyword>
<gene>
    <name evidence="8" type="primary">rpsH</name>
    <name evidence="10" type="ORF">EI74_0108</name>
</gene>
<name>A0A4R6IH11_9MOLU</name>
<evidence type="ECO:0000256" key="9">
    <source>
        <dbReference type="RuleBase" id="RU003660"/>
    </source>
</evidence>
<keyword evidence="11" id="KW-1185">Reference proteome</keyword>
<dbReference type="PROSITE" id="PS00053">
    <property type="entry name" value="RIBOSOMAL_S8"/>
    <property type="match status" value="1"/>
</dbReference>
<evidence type="ECO:0000313" key="10">
    <source>
        <dbReference type="EMBL" id="TDO21088.1"/>
    </source>
</evidence>
<accession>A0A4R6IH11</accession>
<comment type="subunit">
    <text evidence="7 8">Part of the 30S ribosomal subunit. Contacts proteins S5 and S12.</text>
</comment>
<comment type="function">
    <text evidence="8">One of the primary rRNA binding proteins, it binds directly to 16S rRNA central domain where it helps coordinate assembly of the platform of the 30S subunit.</text>
</comment>
<dbReference type="FunFam" id="3.30.1490.10:FF:000001">
    <property type="entry name" value="30S ribosomal protein S8"/>
    <property type="match status" value="1"/>
</dbReference>
<sequence length="132" mass="14770">MAIIIDPIADMLVRIKNAFKRKHKTVEIPFSSIKQRILEIMTKEGFINGYTVENSGVDKKVVVDLKYKGSTSAIFDLKRVSKPSLRVYVKAEEVPTVLNGFGLAILSTSKGILTDKEARREKVGGEVIAYIW</sequence>
<evidence type="ECO:0000256" key="4">
    <source>
        <dbReference type="ARBA" id="ARBA00022980"/>
    </source>
</evidence>
<dbReference type="GO" id="GO:0006412">
    <property type="term" value="P:translation"/>
    <property type="evidence" value="ECO:0007669"/>
    <property type="project" value="UniProtKB-UniRule"/>
</dbReference>
<reference evidence="10 11" key="1">
    <citation type="submission" date="2019-03" db="EMBL/GenBank/DDBJ databases">
        <title>Genomic Encyclopedia of Archaeal and Bacterial Type Strains, Phase II (KMG-II): from individual species to whole genera.</title>
        <authorList>
            <person name="Goeker M."/>
        </authorList>
    </citation>
    <scope>NUCLEOTIDE SEQUENCE [LARGE SCALE GENOMIC DNA]</scope>
    <source>
        <strain evidence="10 11">ATCC 700618</strain>
    </source>
</reference>
<dbReference type="InterPro" id="IPR035987">
    <property type="entry name" value="Ribosomal_uS8_sf"/>
</dbReference>